<organism evidence="1 2">
    <name type="scientific">Frondihabitans sucicola</name>
    <dbReference type="NCBI Taxonomy" id="1268041"/>
    <lineage>
        <taxon>Bacteria</taxon>
        <taxon>Bacillati</taxon>
        <taxon>Actinomycetota</taxon>
        <taxon>Actinomycetes</taxon>
        <taxon>Micrococcales</taxon>
        <taxon>Microbacteriaceae</taxon>
        <taxon>Frondihabitans</taxon>
    </lineage>
</organism>
<accession>A0ABM8GVG3</accession>
<geneLocation type="plasmid" evidence="1 2">
    <name>pNBRC108728a</name>
</geneLocation>
<proteinExistence type="predicted"/>
<gene>
    <name evidence="1" type="ORF">GCM10025867_46990</name>
</gene>
<dbReference type="RefSeq" id="WP_286347307.1">
    <property type="nucleotide sequence ID" value="NZ_AP027733.1"/>
</dbReference>
<keyword evidence="1" id="KW-0614">Plasmid</keyword>
<keyword evidence="2" id="KW-1185">Reference proteome</keyword>
<evidence type="ECO:0000313" key="1">
    <source>
        <dbReference type="EMBL" id="BDZ52458.1"/>
    </source>
</evidence>
<dbReference type="EMBL" id="AP027733">
    <property type="protein sequence ID" value="BDZ52458.1"/>
    <property type="molecule type" value="Genomic_DNA"/>
</dbReference>
<name>A0ABM8GVG3_9MICO</name>
<dbReference type="Proteomes" id="UP001321486">
    <property type="component" value="Plasmid pNBRC108728a"/>
</dbReference>
<reference evidence="2" key="1">
    <citation type="journal article" date="2019" name="Int. J. Syst. Evol. Microbiol.">
        <title>The Global Catalogue of Microorganisms (GCM) 10K type strain sequencing project: providing services to taxonomists for standard genome sequencing and annotation.</title>
        <authorList>
            <consortium name="The Broad Institute Genomics Platform"/>
            <consortium name="The Broad Institute Genome Sequencing Center for Infectious Disease"/>
            <person name="Wu L."/>
            <person name="Ma J."/>
        </authorList>
    </citation>
    <scope>NUCLEOTIDE SEQUENCE [LARGE SCALE GENOMIC DNA]</scope>
    <source>
        <strain evidence="2">NBRC 108728</strain>
    </source>
</reference>
<evidence type="ECO:0000313" key="2">
    <source>
        <dbReference type="Proteomes" id="UP001321486"/>
    </source>
</evidence>
<protein>
    <submittedName>
        <fullName evidence="1">Uncharacterized protein</fullName>
    </submittedName>
</protein>
<sequence length="81" mass="8942">MWASGVLPILNLCVVCQEPTNWSSFGGDYWCEAHSDQRPRYDWELEPGEEPPTFTAAEFEQALHDVLTGVAARAKSDGAGE</sequence>